<evidence type="ECO:0000313" key="3">
    <source>
        <dbReference type="EMBL" id="ELY62809.1"/>
    </source>
</evidence>
<evidence type="ECO:0000313" key="4">
    <source>
        <dbReference type="Proteomes" id="UP000011632"/>
    </source>
</evidence>
<dbReference type="PATRIC" id="fig|1227496.3.peg.4211"/>
<sequence length="655" mass="70336">MIQQSTADEEQNETPSHRNPDSYSEGGNIEGVENWLTDQLTSQLGDGAIQLSEGEYELANEYVGEEYRDRLSQYADVAGQTEGESLEEDFEEAGENQSRLSEAVADYRETKEEYEAAREAGNEERARELARELETLANEIETLGGSVRESYDEIEAATGANLSESDAAVEEVNNDIQTEQETVREQQFEETELTLEPERTDISFTEPLIAAGELRTADGNPIANEEIQLAIGNHSERVATDSAGRFTLEYRPANESLSTDELEVQYVPETQSTYLGDETTVNVSIEQSEPAVSLNEASNEVSYGEEATVVGEVTVDGVPVDGVTLAVVLEGERIGTAEVQNGIFGTSATIPASVENGDQDLRVRLPFEEQALAAAADATTVTVRETESALSVEATSVGERELMVNGTLATAGGDGVASQTVQFRIDGMTVSSVTTEDGGTFGDTVTVPESVDEGEVTVSATYDGRGSNLEPATVETVITIGETGPLSTAVWVAGGFIVVIAAGLLVWWFRRSGDDKAVPVGPADDQGTAVSGGTVADQSSSTPPDTVEPLLEQASEQLSNGQPNNAARTGYAAVRRALSSQIDEQGSLTHWEFYRNYPSDDGTETELLYEITSEYERAAFDRGDVSTDEAAGTLETARQLCSPDDLDDRYTHADD</sequence>
<protein>
    <recommendedName>
        <fullName evidence="5">DUF4129 domain-containing protein</fullName>
    </recommendedName>
</protein>
<evidence type="ECO:0000256" key="2">
    <source>
        <dbReference type="SAM" id="Phobius"/>
    </source>
</evidence>
<feature type="compositionally biased region" description="Acidic residues" evidence="1">
    <location>
        <begin position="84"/>
        <end position="94"/>
    </location>
</feature>
<keyword evidence="2" id="KW-0812">Transmembrane</keyword>
<feature type="region of interest" description="Disordered" evidence="1">
    <location>
        <begin position="76"/>
        <end position="100"/>
    </location>
</feature>
<dbReference type="AlphaFoldDB" id="L9XLY6"/>
<keyword evidence="4" id="KW-1185">Reference proteome</keyword>
<dbReference type="SUPFAM" id="SSF49373">
    <property type="entry name" value="Invasin/intimin cell-adhesion fragments"/>
    <property type="match status" value="1"/>
</dbReference>
<reference evidence="3 4" key="1">
    <citation type="journal article" date="2014" name="PLoS Genet.">
        <title>Phylogenetically driven sequencing of extremely halophilic archaea reveals strategies for static and dynamic osmo-response.</title>
        <authorList>
            <person name="Becker E.A."/>
            <person name="Seitzer P.M."/>
            <person name="Tritt A."/>
            <person name="Larsen D."/>
            <person name="Krusor M."/>
            <person name="Yao A.I."/>
            <person name="Wu D."/>
            <person name="Madern D."/>
            <person name="Eisen J.A."/>
            <person name="Darling A.E."/>
            <person name="Facciotti M.T."/>
        </authorList>
    </citation>
    <scope>NUCLEOTIDE SEQUENCE [LARGE SCALE GENOMIC DNA]</scope>
    <source>
        <strain evidence="3 4">JCM 10478</strain>
    </source>
</reference>
<keyword evidence="2" id="KW-1133">Transmembrane helix</keyword>
<feature type="region of interest" description="Disordered" evidence="1">
    <location>
        <begin position="519"/>
        <end position="547"/>
    </location>
</feature>
<keyword evidence="2" id="KW-0472">Membrane</keyword>
<gene>
    <name evidence="3" type="ORF">C489_21071</name>
</gene>
<dbReference type="Proteomes" id="UP000011632">
    <property type="component" value="Unassembled WGS sequence"/>
</dbReference>
<proteinExistence type="predicted"/>
<feature type="region of interest" description="Disordered" evidence="1">
    <location>
        <begin position="1"/>
        <end position="34"/>
    </location>
</feature>
<dbReference type="STRING" id="1227496.C489_21071"/>
<dbReference type="InterPro" id="IPR008964">
    <property type="entry name" value="Invasin/intimin_cell_adhesion"/>
</dbReference>
<name>L9XLY6_9EURY</name>
<evidence type="ECO:0008006" key="5">
    <source>
        <dbReference type="Google" id="ProtNLM"/>
    </source>
</evidence>
<accession>L9XLY6</accession>
<comment type="caution">
    <text evidence="3">The sequence shown here is derived from an EMBL/GenBank/DDBJ whole genome shotgun (WGS) entry which is preliminary data.</text>
</comment>
<evidence type="ECO:0000256" key="1">
    <source>
        <dbReference type="SAM" id="MobiDB-lite"/>
    </source>
</evidence>
<organism evidence="3 4">
    <name type="scientific">Natrinema versiforme JCM 10478</name>
    <dbReference type="NCBI Taxonomy" id="1227496"/>
    <lineage>
        <taxon>Archaea</taxon>
        <taxon>Methanobacteriati</taxon>
        <taxon>Methanobacteriota</taxon>
        <taxon>Stenosarchaea group</taxon>
        <taxon>Halobacteria</taxon>
        <taxon>Halobacteriales</taxon>
        <taxon>Natrialbaceae</taxon>
        <taxon>Natrinema</taxon>
    </lineage>
</organism>
<feature type="region of interest" description="Disordered" evidence="1">
    <location>
        <begin position="630"/>
        <end position="655"/>
    </location>
</feature>
<feature type="compositionally biased region" description="Polar residues" evidence="1">
    <location>
        <begin position="528"/>
        <end position="544"/>
    </location>
</feature>
<dbReference type="EMBL" id="AOID01000066">
    <property type="protein sequence ID" value="ELY62809.1"/>
    <property type="molecule type" value="Genomic_DNA"/>
</dbReference>
<feature type="transmembrane region" description="Helical" evidence="2">
    <location>
        <begin position="489"/>
        <end position="509"/>
    </location>
</feature>